<gene>
    <name evidence="1" type="ORF">BCV19_22075</name>
</gene>
<comment type="caution">
    <text evidence="1">The sequence shown here is derived from an EMBL/GenBank/DDBJ whole genome shotgun (WGS) entry which is preliminary data.</text>
</comment>
<sequence length="337" mass="37143">MHYDVFNGDADGIIALLQLRLSEPRESVLITGVKRDIKLVSQVVTQIMEPGKQGDISSVTVLDVSMEKNLSALHSLLDANINVFYCDHHRTGEVPDSSYLDTLIDTAPESCTSLLINQKLNGAHVAWAIAAAFGDNLKTVAARLADENGFNQSQTEFLEELGTLVNYNGYGSSLSDLHFTPIELYQTLYQYPNPFDLLDDKNSVFYRLRAAYQNDRQQLSNLAPVYESEVARVFELPGETWARRISGVFGNEIVNQDPNRAQAVLTKNQDGESYTVSLRAPLSNRTGADEICSSFETGGGRKAAAGINQLNELDKVNFISLLDAYYSSSAEGQLKNS</sequence>
<dbReference type="RefSeq" id="WP_102481696.1">
    <property type="nucleotide sequence ID" value="NZ_JAKMYJ010000090.1"/>
</dbReference>
<name>A0A2N7CJS6_VIBSP</name>
<dbReference type="Proteomes" id="UP000235405">
    <property type="component" value="Unassembled WGS sequence"/>
</dbReference>
<dbReference type="InterPro" id="IPR038763">
    <property type="entry name" value="DHH_sf"/>
</dbReference>
<organism evidence="1 2">
    <name type="scientific">Vibrio splendidus</name>
    <dbReference type="NCBI Taxonomy" id="29497"/>
    <lineage>
        <taxon>Bacteria</taxon>
        <taxon>Pseudomonadati</taxon>
        <taxon>Pseudomonadota</taxon>
        <taxon>Gammaproteobacteria</taxon>
        <taxon>Vibrionales</taxon>
        <taxon>Vibrionaceae</taxon>
        <taxon>Vibrio</taxon>
    </lineage>
</organism>
<dbReference type="SUPFAM" id="SSF64182">
    <property type="entry name" value="DHH phosphoesterases"/>
    <property type="match status" value="1"/>
</dbReference>
<evidence type="ECO:0000313" key="2">
    <source>
        <dbReference type="Proteomes" id="UP000235405"/>
    </source>
</evidence>
<proteinExistence type="predicted"/>
<reference evidence="2" key="1">
    <citation type="submission" date="2016-07" db="EMBL/GenBank/DDBJ databases">
        <title>Nontailed viruses are major unrecognized killers of bacteria in the ocean.</title>
        <authorList>
            <person name="Kauffman K."/>
            <person name="Hussain F."/>
            <person name="Yang J."/>
            <person name="Arevalo P."/>
            <person name="Brown J."/>
            <person name="Cutler M."/>
            <person name="Kelly L."/>
            <person name="Polz M.F."/>
        </authorList>
    </citation>
    <scope>NUCLEOTIDE SEQUENCE [LARGE SCALE GENOMIC DNA]</scope>
    <source>
        <strain evidence="2">10N.286.54.F3</strain>
    </source>
</reference>
<protein>
    <submittedName>
        <fullName evidence="1">Acetyltransferase</fullName>
    </submittedName>
</protein>
<dbReference type="AlphaFoldDB" id="A0A2N7CJS6"/>
<accession>A0A2N7CJS6</accession>
<dbReference type="GO" id="GO:0016740">
    <property type="term" value="F:transferase activity"/>
    <property type="evidence" value="ECO:0007669"/>
    <property type="project" value="UniProtKB-KW"/>
</dbReference>
<dbReference type="EMBL" id="MCSW01000028">
    <property type="protein sequence ID" value="PMF33092.1"/>
    <property type="molecule type" value="Genomic_DNA"/>
</dbReference>
<keyword evidence="1" id="KW-0808">Transferase</keyword>
<evidence type="ECO:0000313" key="1">
    <source>
        <dbReference type="EMBL" id="PMF33092.1"/>
    </source>
</evidence>